<dbReference type="Pfam" id="PF00093">
    <property type="entry name" value="VWC"/>
    <property type="match status" value="3"/>
</dbReference>
<evidence type="ECO:0000313" key="8">
    <source>
        <dbReference type="Proteomes" id="UP000625711"/>
    </source>
</evidence>
<dbReference type="SMART" id="SM00214">
    <property type="entry name" value="VWC"/>
    <property type="match status" value="4"/>
</dbReference>
<feature type="domain" description="VWFC" evidence="5">
    <location>
        <begin position="265"/>
        <end position="324"/>
    </location>
</feature>
<organism evidence="7 8">
    <name type="scientific">Rhynchophorus ferrugineus</name>
    <name type="common">Red palm weevil</name>
    <name type="synonym">Curculio ferrugineus</name>
    <dbReference type="NCBI Taxonomy" id="354439"/>
    <lineage>
        <taxon>Eukaryota</taxon>
        <taxon>Metazoa</taxon>
        <taxon>Ecdysozoa</taxon>
        <taxon>Arthropoda</taxon>
        <taxon>Hexapoda</taxon>
        <taxon>Insecta</taxon>
        <taxon>Pterygota</taxon>
        <taxon>Neoptera</taxon>
        <taxon>Endopterygota</taxon>
        <taxon>Coleoptera</taxon>
        <taxon>Polyphaga</taxon>
        <taxon>Cucujiformia</taxon>
        <taxon>Curculionidae</taxon>
        <taxon>Dryophthorinae</taxon>
        <taxon>Rhynchophorus</taxon>
    </lineage>
</organism>
<dbReference type="EMBL" id="JAACXV010000321">
    <property type="protein sequence ID" value="KAF7280111.1"/>
    <property type="molecule type" value="Genomic_DNA"/>
</dbReference>
<dbReference type="OrthoDB" id="6019304at2759"/>
<evidence type="ECO:0000259" key="5">
    <source>
        <dbReference type="PROSITE" id="PS50184"/>
    </source>
</evidence>
<keyword evidence="2" id="KW-0964">Secreted</keyword>
<evidence type="ECO:0008006" key="9">
    <source>
        <dbReference type="Google" id="ProtNLM"/>
    </source>
</evidence>
<keyword evidence="3" id="KW-0732">Signal</keyword>
<keyword evidence="4" id="KW-0677">Repeat</keyword>
<accession>A0A834MFH8</accession>
<dbReference type="Gene3D" id="2.10.70.10">
    <property type="entry name" value="Complement Module, domain 1"/>
    <property type="match status" value="1"/>
</dbReference>
<dbReference type="SMART" id="SM00216">
    <property type="entry name" value="VWD"/>
    <property type="match status" value="1"/>
</dbReference>
<reference evidence="7" key="1">
    <citation type="submission" date="2020-08" db="EMBL/GenBank/DDBJ databases">
        <title>Genome sequencing and assembly of the red palm weevil Rhynchophorus ferrugineus.</title>
        <authorList>
            <person name="Dias G.B."/>
            <person name="Bergman C.M."/>
            <person name="Manee M."/>
        </authorList>
    </citation>
    <scope>NUCLEOTIDE SEQUENCE</scope>
    <source>
        <strain evidence="7">AA-2017</strain>
        <tissue evidence="7">Whole larva</tissue>
    </source>
</reference>
<dbReference type="PROSITE" id="PS51233">
    <property type="entry name" value="VWFD"/>
    <property type="match status" value="1"/>
</dbReference>
<dbReference type="PANTHER" id="PTHR46698">
    <property type="entry name" value="CROSSVEINLESS 2"/>
    <property type="match status" value="1"/>
</dbReference>
<dbReference type="InterPro" id="IPR001007">
    <property type="entry name" value="VWF_dom"/>
</dbReference>
<dbReference type="AlphaFoldDB" id="A0A834MFH8"/>
<dbReference type="GO" id="GO:0030513">
    <property type="term" value="P:positive regulation of BMP signaling pathway"/>
    <property type="evidence" value="ECO:0007669"/>
    <property type="project" value="TreeGrafter"/>
</dbReference>
<dbReference type="GO" id="GO:0036122">
    <property type="term" value="F:BMP binding"/>
    <property type="evidence" value="ECO:0007669"/>
    <property type="project" value="TreeGrafter"/>
</dbReference>
<evidence type="ECO:0000313" key="7">
    <source>
        <dbReference type="EMBL" id="KAF7280111.1"/>
    </source>
</evidence>
<evidence type="ECO:0000256" key="1">
    <source>
        <dbReference type="ARBA" id="ARBA00004613"/>
    </source>
</evidence>
<dbReference type="SMART" id="SM00832">
    <property type="entry name" value="C8"/>
    <property type="match status" value="1"/>
</dbReference>
<feature type="domain" description="VWFC" evidence="5">
    <location>
        <begin position="196"/>
        <end position="255"/>
    </location>
</feature>
<name>A0A834MFH8_RHYFE</name>
<keyword evidence="8" id="KW-1185">Reference proteome</keyword>
<gene>
    <name evidence="7" type="ORF">GWI33_006413</name>
</gene>
<evidence type="ECO:0000256" key="2">
    <source>
        <dbReference type="ARBA" id="ARBA00022525"/>
    </source>
</evidence>
<dbReference type="PROSITE" id="PS01208">
    <property type="entry name" value="VWFC_1"/>
    <property type="match status" value="2"/>
</dbReference>
<feature type="domain" description="VWFC" evidence="5">
    <location>
        <begin position="125"/>
        <end position="186"/>
    </location>
</feature>
<dbReference type="Pfam" id="PF00094">
    <property type="entry name" value="VWD"/>
    <property type="match status" value="1"/>
</dbReference>
<dbReference type="InterPro" id="IPR052424">
    <property type="entry name" value="Kielin_Chordin-BMP_Reg"/>
</dbReference>
<comment type="subcellular location">
    <subcellularLocation>
        <location evidence="1">Secreted</location>
    </subcellularLocation>
</comment>
<evidence type="ECO:0000256" key="4">
    <source>
        <dbReference type="ARBA" id="ARBA00022737"/>
    </source>
</evidence>
<dbReference type="PROSITE" id="PS50184">
    <property type="entry name" value="VWFC_2"/>
    <property type="match status" value="3"/>
</dbReference>
<dbReference type="Gene3D" id="6.20.200.20">
    <property type="match status" value="3"/>
</dbReference>
<dbReference type="PANTHER" id="PTHR46698:SF4">
    <property type="entry name" value="CROSSVEINLESS 2"/>
    <property type="match status" value="1"/>
</dbReference>
<dbReference type="Pfam" id="PF08742">
    <property type="entry name" value="C8"/>
    <property type="match status" value="1"/>
</dbReference>
<dbReference type="Proteomes" id="UP000625711">
    <property type="component" value="Unassembled WGS sequence"/>
</dbReference>
<evidence type="ECO:0000256" key="3">
    <source>
        <dbReference type="ARBA" id="ARBA00022729"/>
    </source>
</evidence>
<dbReference type="GO" id="GO:0005576">
    <property type="term" value="C:extracellular region"/>
    <property type="evidence" value="ECO:0007669"/>
    <property type="project" value="UniProtKB-SubCell"/>
</dbReference>
<dbReference type="InterPro" id="IPR014853">
    <property type="entry name" value="VWF/SSPO/ZAN-like_Cys-rich_dom"/>
</dbReference>
<dbReference type="InterPro" id="IPR001846">
    <property type="entry name" value="VWF_type-D"/>
</dbReference>
<protein>
    <recommendedName>
        <fullName evidence="9">BMP-binding endothelial regulator protein</fullName>
    </recommendedName>
</protein>
<dbReference type="SUPFAM" id="SSF57603">
    <property type="entry name" value="FnI-like domain"/>
    <property type="match status" value="4"/>
</dbReference>
<comment type="caution">
    <text evidence="7">The sequence shown here is derived from an EMBL/GenBank/DDBJ whole genome shotgun (WGS) entry which is preliminary data.</text>
</comment>
<evidence type="ECO:0000259" key="6">
    <source>
        <dbReference type="PROSITE" id="PS51233"/>
    </source>
</evidence>
<sequence>MAGLFKGKRESCSEEGERVPLAISQAQKCYFCICKNGYVECNSNCPRVDSCFMYEEKSDCNCKICKGCYYNGRYYDSHTEWTDPANPCNIIRCEASIITISEMRCHTPCANPLPPEPGKCCSTCSECRINGQKAAEDRDVVSDDDPCLKCRCKNGQLICTKKACPVLPCSIKSQHKVPGECCPRCNGTVNFFPKDNFCILQANMYHVKSNLTLDRCTNCRCTNSTNVCHRITCPILDCPLEEQKLFPTQCCPKCMPRAAVERVQTSCVYRGIDYKDGQEWPLDICSSCKCKDGKVSCVKTRCNTTCAFGLKKIQLPHECCPVCVEENGVCMAFGDPHYKSFDGKIYTFKGIGKYQLTKDCSANTFSVKVANSLTNNSTTTKRVAISFGDTRLNLQQRGRVKYNGKRISLPYKKEAKFRVTKTRDLVEVFLQNDVRILWNGRGFLEVSVPPTYKSKLCGLCGNFNGNVQDDLQTKSGKVVDDKDLLSFGTSWCVGNKTECAKKIKPIKMFCYKNRMNLCHHPRSKTFMDCESKLSYNKYDKACKMDMCHCPNNKCYCESLMAYARECERLGINISNWQRETDCDNHHSRRITNHQRRKHHKFFKPDPFSLTRIPDIRRKSLERTPMPIE</sequence>
<proteinExistence type="predicted"/>
<feature type="domain" description="VWFD" evidence="6">
    <location>
        <begin position="328"/>
        <end position="500"/>
    </location>
</feature>